<dbReference type="AlphaFoldDB" id="A0A218VTF9"/>
<dbReference type="GO" id="GO:0008270">
    <property type="term" value="F:zinc ion binding"/>
    <property type="evidence" value="ECO:0007669"/>
    <property type="project" value="UniProtKB-KW"/>
</dbReference>
<accession>A0A218VTF9</accession>
<evidence type="ECO:0000313" key="12">
    <source>
        <dbReference type="Proteomes" id="UP000197138"/>
    </source>
</evidence>
<feature type="region of interest" description="Disordered" evidence="9">
    <location>
        <begin position="264"/>
        <end position="326"/>
    </location>
</feature>
<keyword evidence="5" id="KW-0862">Zinc</keyword>
<evidence type="ECO:0000256" key="1">
    <source>
        <dbReference type="ARBA" id="ARBA00004123"/>
    </source>
</evidence>
<dbReference type="GO" id="GO:0070897">
    <property type="term" value="P:transcription preinitiation complex assembly"/>
    <property type="evidence" value="ECO:0007669"/>
    <property type="project" value="InterPro"/>
</dbReference>
<dbReference type="PANTHER" id="PTHR11618">
    <property type="entry name" value="TRANSCRIPTION INITIATION FACTOR IIB-RELATED"/>
    <property type="match status" value="1"/>
</dbReference>
<comment type="subcellular location">
    <subcellularLocation>
        <location evidence="1">Nucleus</location>
    </subcellularLocation>
</comment>
<gene>
    <name evidence="11" type="ORF">CDL15_Pgr022046</name>
</gene>
<comment type="similarity">
    <text evidence="2">Belongs to the TFIIB family.</text>
</comment>
<dbReference type="EMBL" id="MTKT01006103">
    <property type="protein sequence ID" value="OWM63301.1"/>
    <property type="molecule type" value="Genomic_DNA"/>
</dbReference>
<feature type="compositionally biased region" description="Basic and acidic residues" evidence="9">
    <location>
        <begin position="264"/>
        <end position="295"/>
    </location>
</feature>
<keyword evidence="3" id="KW-0479">Metal-binding</keyword>
<dbReference type="InterPro" id="IPR036915">
    <property type="entry name" value="Cyclin-like_sf"/>
</dbReference>
<dbReference type="SUPFAM" id="SSF47954">
    <property type="entry name" value="Cyclin-like"/>
    <property type="match status" value="1"/>
</dbReference>
<evidence type="ECO:0000256" key="8">
    <source>
        <dbReference type="ARBA" id="ARBA00023242"/>
    </source>
</evidence>
<feature type="domain" description="Brf1 TBP-binding" evidence="10">
    <location>
        <begin position="333"/>
        <end position="425"/>
    </location>
</feature>
<dbReference type="GO" id="GO:0097550">
    <property type="term" value="C:transcription preinitiation complex"/>
    <property type="evidence" value="ECO:0007669"/>
    <property type="project" value="TreeGrafter"/>
</dbReference>
<evidence type="ECO:0000256" key="6">
    <source>
        <dbReference type="ARBA" id="ARBA00023015"/>
    </source>
</evidence>
<comment type="caution">
    <text evidence="11">The sequence shown here is derived from an EMBL/GenBank/DDBJ whole genome shotgun (WGS) entry which is preliminary data.</text>
</comment>
<dbReference type="GO" id="GO:0000995">
    <property type="term" value="F:RNA polymerase III general transcription initiation factor activity"/>
    <property type="evidence" value="ECO:0007669"/>
    <property type="project" value="TreeGrafter"/>
</dbReference>
<evidence type="ECO:0000256" key="4">
    <source>
        <dbReference type="ARBA" id="ARBA00022771"/>
    </source>
</evidence>
<dbReference type="GO" id="GO:0005634">
    <property type="term" value="C:nucleus"/>
    <property type="evidence" value="ECO:0007669"/>
    <property type="project" value="UniProtKB-SubCell"/>
</dbReference>
<dbReference type="Proteomes" id="UP000197138">
    <property type="component" value="Unassembled WGS sequence"/>
</dbReference>
<feature type="compositionally biased region" description="Acidic residues" evidence="9">
    <location>
        <begin position="466"/>
        <end position="477"/>
    </location>
</feature>
<evidence type="ECO:0000256" key="5">
    <source>
        <dbReference type="ARBA" id="ARBA00022833"/>
    </source>
</evidence>
<reference evidence="12" key="1">
    <citation type="journal article" date="2017" name="Plant J.">
        <title>The pomegranate (Punica granatum L.) genome and the genomics of punicalagin biosynthesis.</title>
        <authorList>
            <person name="Qin G."/>
            <person name="Xu C."/>
            <person name="Ming R."/>
            <person name="Tang H."/>
            <person name="Guyot R."/>
            <person name="Kramer E.M."/>
            <person name="Hu Y."/>
            <person name="Yi X."/>
            <person name="Qi Y."/>
            <person name="Xu X."/>
            <person name="Gao Z."/>
            <person name="Pan H."/>
            <person name="Jian J."/>
            <person name="Tian Y."/>
            <person name="Yue Z."/>
            <person name="Xu Y."/>
        </authorList>
    </citation>
    <scope>NUCLEOTIDE SEQUENCE [LARGE SCALE GENOMIC DNA]</scope>
    <source>
        <strain evidence="12">cv. Dabenzi</strain>
    </source>
</reference>
<dbReference type="InterPro" id="IPR000812">
    <property type="entry name" value="TFIIB"/>
</dbReference>
<name>A0A218VTF9_PUNGR</name>
<feature type="region of interest" description="Disordered" evidence="9">
    <location>
        <begin position="376"/>
        <end position="402"/>
    </location>
</feature>
<dbReference type="InterPro" id="IPR011665">
    <property type="entry name" value="BRF1_TBP-bd_dom"/>
</dbReference>
<protein>
    <recommendedName>
        <fullName evidence="10">Brf1 TBP-binding domain-containing protein</fullName>
    </recommendedName>
</protein>
<sequence length="528" mass="58293">MANRPFDSSLCCSECGKVLEDSYFSEEPTFIKGGAGQEGMKNLCCGLGMDQQPEGILKAALAFYRNNFIREHRSELVQAACVYIACRYVLVAVFVQLCKALWLEEHCIIQKPFDPSLFIHKYTTWRRGSGLWGAAVYLSALAYGLKCSKSDVVSSNFVLVHRRKSDFQFSSFSDCISSYYWIEELNANAKADETGSATETNIGLDISDSRELLCEQKGTNTPGYKIGLCKSCYNELVEFSGSLEGGSDPPAFQRAERERATLTAMEKENESSLLEKERNSFPGVEKEKSQTDTRKTVHPSSTDGGLDGSHREDNMTTNAGDESDSLSDIDDVEEQAAKEAAAAAAREACATNFKGTPEELQAAQELATATAAALAKAKKEKKQIRAAEEKNATPAQAAAEATRQMLIKKRLSSKINYDVLDKLFDETGAPESTKKQKTESNNSDEDMPRKGGRALESEKADRTDEPEGEGEDYEMEGYAEGEEYGNDQYYGNDYLKQDTITRVTTMAMIVFDPDVSPDSFGAIFFDRT</sequence>
<evidence type="ECO:0000256" key="2">
    <source>
        <dbReference type="ARBA" id="ARBA00010857"/>
    </source>
</evidence>
<evidence type="ECO:0000313" key="11">
    <source>
        <dbReference type="EMBL" id="OWM63301.1"/>
    </source>
</evidence>
<feature type="compositionally biased region" description="Low complexity" evidence="9">
    <location>
        <begin position="392"/>
        <end position="401"/>
    </location>
</feature>
<feature type="region of interest" description="Disordered" evidence="9">
    <location>
        <begin position="428"/>
        <end position="477"/>
    </location>
</feature>
<evidence type="ECO:0000259" key="10">
    <source>
        <dbReference type="Pfam" id="PF07741"/>
    </source>
</evidence>
<dbReference type="PANTHER" id="PTHR11618:SF4">
    <property type="entry name" value="TRANSCRIPTION FACTOR IIIB 90 KDA SUBUNIT"/>
    <property type="match status" value="1"/>
</dbReference>
<feature type="compositionally biased region" description="Basic and acidic residues" evidence="9">
    <location>
        <begin position="446"/>
        <end position="465"/>
    </location>
</feature>
<dbReference type="Pfam" id="PF07741">
    <property type="entry name" value="BRF1"/>
    <property type="match status" value="1"/>
</dbReference>
<keyword evidence="4" id="KW-0863">Zinc-finger</keyword>
<dbReference type="GO" id="GO:0000126">
    <property type="term" value="C:transcription factor TFIIIB complex"/>
    <property type="evidence" value="ECO:0007669"/>
    <property type="project" value="TreeGrafter"/>
</dbReference>
<keyword evidence="8" id="KW-0539">Nucleus</keyword>
<evidence type="ECO:0000256" key="9">
    <source>
        <dbReference type="SAM" id="MobiDB-lite"/>
    </source>
</evidence>
<keyword evidence="7" id="KW-0804">Transcription</keyword>
<dbReference type="GO" id="GO:0001006">
    <property type="term" value="F:RNA polymerase III type 3 promoter sequence-specific DNA binding"/>
    <property type="evidence" value="ECO:0007669"/>
    <property type="project" value="TreeGrafter"/>
</dbReference>
<proteinExistence type="inferred from homology"/>
<organism evidence="11 12">
    <name type="scientific">Punica granatum</name>
    <name type="common">Pomegranate</name>
    <dbReference type="NCBI Taxonomy" id="22663"/>
    <lineage>
        <taxon>Eukaryota</taxon>
        <taxon>Viridiplantae</taxon>
        <taxon>Streptophyta</taxon>
        <taxon>Embryophyta</taxon>
        <taxon>Tracheophyta</taxon>
        <taxon>Spermatophyta</taxon>
        <taxon>Magnoliopsida</taxon>
        <taxon>eudicotyledons</taxon>
        <taxon>Gunneridae</taxon>
        <taxon>Pentapetalae</taxon>
        <taxon>rosids</taxon>
        <taxon>malvids</taxon>
        <taxon>Myrtales</taxon>
        <taxon>Lythraceae</taxon>
        <taxon>Punica</taxon>
    </lineage>
</organism>
<evidence type="ECO:0000256" key="3">
    <source>
        <dbReference type="ARBA" id="ARBA00022723"/>
    </source>
</evidence>
<keyword evidence="6" id="KW-0805">Transcription regulation</keyword>
<evidence type="ECO:0000256" key="7">
    <source>
        <dbReference type="ARBA" id="ARBA00023163"/>
    </source>
</evidence>